<sequence>MKAFDARAYSISDFQEWYEEGKLVLSPKFQRRSVWSGTAKAFLADTIIRGKPFPKVIIMQKFVDGRTIRVVVDGQQRLRSILEFLSDGVKISRAHNKELGGKVFSQLPKEIQDEFKSYEVGCDVLSEAPISELLDIFARINRYSIKLNSQELRNANFSGFFKTAAFNIGYDYVDYWLTSKVLTQTTVNRMGEAELASDLLVAFIEQVQSNKAVERLYKEYEEKEDGLAAADESLRAALDAAARIFPEEELSQSAWRKKHLYYTLITVVGHISSPLSNLPETHLIPNIFEKKEKLRSVLNSIGTDHEQFTPQPMRSSAPEHLKDFIRNSTLATTDTKARVERAKFVISRLEEAFDAE</sequence>
<protein>
    <submittedName>
        <fullName evidence="2">DUF262 domain-containing protein</fullName>
    </submittedName>
</protein>
<keyword evidence="3" id="KW-1185">Reference proteome</keyword>
<reference evidence="2" key="1">
    <citation type="submission" date="2021-08" db="EMBL/GenBank/DDBJ databases">
        <authorList>
            <person name="Nwanade C."/>
            <person name="Wang M."/>
            <person name="Masoudi A."/>
            <person name="Yu Z."/>
            <person name="Liu J."/>
        </authorList>
    </citation>
    <scope>NUCLEOTIDE SEQUENCE</scope>
    <source>
        <strain evidence="2">S141</strain>
    </source>
</reference>
<dbReference type="Pfam" id="PF03235">
    <property type="entry name" value="GmrSD_N"/>
    <property type="match status" value="1"/>
</dbReference>
<name>A0ABY5WYY4_LEICA</name>
<organism evidence="2 3">
    <name type="scientific">Leisingera caerulea</name>
    <name type="common">Phaeobacter caeruleus</name>
    <dbReference type="NCBI Taxonomy" id="506591"/>
    <lineage>
        <taxon>Bacteria</taxon>
        <taxon>Pseudomonadati</taxon>
        <taxon>Pseudomonadota</taxon>
        <taxon>Alphaproteobacteria</taxon>
        <taxon>Rhodobacterales</taxon>
        <taxon>Roseobacteraceae</taxon>
        <taxon>Leisingera</taxon>
    </lineage>
</organism>
<dbReference type="PANTHER" id="PTHR39639:SF1">
    <property type="entry name" value="DUF262 DOMAIN-CONTAINING PROTEIN"/>
    <property type="match status" value="1"/>
</dbReference>
<dbReference type="Proteomes" id="UP001058184">
    <property type="component" value="Chromosome"/>
</dbReference>
<dbReference type="PANTHER" id="PTHR39639">
    <property type="entry name" value="CHROMOSOME 16, WHOLE GENOME SHOTGUN SEQUENCE"/>
    <property type="match status" value="1"/>
</dbReference>
<feature type="domain" description="GmrSD restriction endonucleases N-terminal" evidence="1">
    <location>
        <begin position="18"/>
        <end position="157"/>
    </location>
</feature>
<evidence type="ECO:0000313" key="3">
    <source>
        <dbReference type="Proteomes" id="UP001058184"/>
    </source>
</evidence>
<dbReference type="EMBL" id="CP081078">
    <property type="protein sequence ID" value="UWQ59541.1"/>
    <property type="molecule type" value="Genomic_DNA"/>
</dbReference>
<accession>A0ABY5WYY4</accession>
<evidence type="ECO:0000259" key="1">
    <source>
        <dbReference type="Pfam" id="PF03235"/>
    </source>
</evidence>
<gene>
    <name evidence="2" type="ORF">K3722_05280</name>
</gene>
<dbReference type="InterPro" id="IPR004919">
    <property type="entry name" value="GmrSD_N"/>
</dbReference>
<proteinExistence type="predicted"/>
<dbReference type="RefSeq" id="WP_260003428.1">
    <property type="nucleotide sequence ID" value="NZ_CP081078.1"/>
</dbReference>
<evidence type="ECO:0000313" key="2">
    <source>
        <dbReference type="EMBL" id="UWQ59541.1"/>
    </source>
</evidence>